<name>A0ACC1IYL1_9FUNG</name>
<accession>A0ACC1IYL1</accession>
<gene>
    <name evidence="1" type="ORF">FBU59_006913</name>
</gene>
<evidence type="ECO:0000313" key="1">
    <source>
        <dbReference type="EMBL" id="KAJ1930845.1"/>
    </source>
</evidence>
<evidence type="ECO:0000313" key="2">
    <source>
        <dbReference type="Proteomes" id="UP001150603"/>
    </source>
</evidence>
<protein>
    <submittedName>
        <fullName evidence="1">Uncharacterized protein</fullName>
    </submittedName>
</protein>
<reference evidence="1" key="1">
    <citation type="submission" date="2022-07" db="EMBL/GenBank/DDBJ databases">
        <title>Phylogenomic reconstructions and comparative analyses of Kickxellomycotina fungi.</title>
        <authorList>
            <person name="Reynolds N.K."/>
            <person name="Stajich J.E."/>
            <person name="Barry K."/>
            <person name="Grigoriev I.V."/>
            <person name="Crous P."/>
            <person name="Smith M.E."/>
        </authorList>
    </citation>
    <scope>NUCLEOTIDE SEQUENCE</scope>
    <source>
        <strain evidence="1">NRRL 5244</strain>
    </source>
</reference>
<sequence length="148" mass="15027">MAVDVKVGSPKTCSLASPMYTSANGPEICTVNALTPGKDSCQGDSGSPSVIEQNGKLYYVALTSVGTDLANSGSSDCALSDGLAFYTHVNYFMSFITSVTGASASTYTDASSSTDSLARSDTSAASTRIVSMQGCLLAAGLSVAMIFV</sequence>
<organism evidence="1 2">
    <name type="scientific">Linderina macrospora</name>
    <dbReference type="NCBI Taxonomy" id="4868"/>
    <lineage>
        <taxon>Eukaryota</taxon>
        <taxon>Fungi</taxon>
        <taxon>Fungi incertae sedis</taxon>
        <taxon>Zoopagomycota</taxon>
        <taxon>Kickxellomycotina</taxon>
        <taxon>Kickxellomycetes</taxon>
        <taxon>Kickxellales</taxon>
        <taxon>Kickxellaceae</taxon>
        <taxon>Linderina</taxon>
    </lineage>
</organism>
<proteinExistence type="predicted"/>
<keyword evidence="2" id="KW-1185">Reference proteome</keyword>
<dbReference type="EMBL" id="JANBPW010006315">
    <property type="protein sequence ID" value="KAJ1930845.1"/>
    <property type="molecule type" value="Genomic_DNA"/>
</dbReference>
<dbReference type="Proteomes" id="UP001150603">
    <property type="component" value="Unassembled WGS sequence"/>
</dbReference>
<comment type="caution">
    <text evidence="1">The sequence shown here is derived from an EMBL/GenBank/DDBJ whole genome shotgun (WGS) entry which is preliminary data.</text>
</comment>